<dbReference type="CDD" id="cd00037">
    <property type="entry name" value="CLECT"/>
    <property type="match status" value="3"/>
</dbReference>
<evidence type="ECO:0000313" key="4">
    <source>
        <dbReference type="EMBL" id="ELU01816.1"/>
    </source>
</evidence>
<dbReference type="AlphaFoldDB" id="R7U6P1"/>
<dbReference type="SMART" id="SM00034">
    <property type="entry name" value="CLECT"/>
    <property type="match status" value="3"/>
</dbReference>
<feature type="domain" description="Apple" evidence="3">
    <location>
        <begin position="412"/>
        <end position="505"/>
    </location>
</feature>
<feature type="domain" description="C-type lectin" evidence="2">
    <location>
        <begin position="37"/>
        <end position="157"/>
    </location>
</feature>
<gene>
    <name evidence="4" type="ORF">CAPTEDRAFT_203186</name>
</gene>
<dbReference type="HOGENOM" id="CLU_290401_0_0_1"/>
<evidence type="ECO:0008006" key="7">
    <source>
        <dbReference type="Google" id="ProtNLM"/>
    </source>
</evidence>
<dbReference type="EMBL" id="KB304646">
    <property type="protein sequence ID" value="ELU01816.1"/>
    <property type="molecule type" value="Genomic_DNA"/>
</dbReference>
<dbReference type="InterPro" id="IPR050801">
    <property type="entry name" value="Ca-Dep_Lectins_ImmuneDev"/>
</dbReference>
<proteinExistence type="predicted"/>
<feature type="signal peptide" evidence="1">
    <location>
        <begin position="1"/>
        <end position="25"/>
    </location>
</feature>
<dbReference type="InterPro" id="IPR003609">
    <property type="entry name" value="Pan_app"/>
</dbReference>
<evidence type="ECO:0000259" key="2">
    <source>
        <dbReference type="PROSITE" id="PS50041"/>
    </source>
</evidence>
<dbReference type="PANTHER" id="PTHR22801">
    <property type="entry name" value="LITHOSTATHINE"/>
    <property type="match status" value="1"/>
</dbReference>
<reference evidence="6" key="1">
    <citation type="submission" date="2012-12" db="EMBL/GenBank/DDBJ databases">
        <authorList>
            <person name="Hellsten U."/>
            <person name="Grimwood J."/>
            <person name="Chapman J.A."/>
            <person name="Shapiro H."/>
            <person name="Aerts A."/>
            <person name="Otillar R.P."/>
            <person name="Terry A.Y."/>
            <person name="Boore J.L."/>
            <person name="Simakov O."/>
            <person name="Marletaz F."/>
            <person name="Cho S.-J."/>
            <person name="Edsinger-Gonzales E."/>
            <person name="Havlak P."/>
            <person name="Kuo D.-H."/>
            <person name="Larsson T."/>
            <person name="Lv J."/>
            <person name="Arendt D."/>
            <person name="Savage R."/>
            <person name="Osoegawa K."/>
            <person name="de Jong P."/>
            <person name="Lindberg D.R."/>
            <person name="Seaver E.C."/>
            <person name="Weisblat D.A."/>
            <person name="Putnam N.H."/>
            <person name="Grigoriev I.V."/>
            <person name="Rokhsar D.S."/>
        </authorList>
    </citation>
    <scope>NUCLEOTIDE SEQUENCE</scope>
    <source>
        <strain evidence="6">I ESC-2004</strain>
    </source>
</reference>
<evidence type="ECO:0000256" key="1">
    <source>
        <dbReference type="SAM" id="SignalP"/>
    </source>
</evidence>
<reference evidence="5" key="3">
    <citation type="submission" date="2015-06" db="UniProtKB">
        <authorList>
            <consortium name="EnsemblMetazoa"/>
        </authorList>
    </citation>
    <scope>IDENTIFICATION</scope>
</reference>
<organism evidence="4">
    <name type="scientific">Capitella teleta</name>
    <name type="common">Polychaete worm</name>
    <dbReference type="NCBI Taxonomy" id="283909"/>
    <lineage>
        <taxon>Eukaryota</taxon>
        <taxon>Metazoa</taxon>
        <taxon>Spiralia</taxon>
        <taxon>Lophotrochozoa</taxon>
        <taxon>Annelida</taxon>
        <taxon>Polychaeta</taxon>
        <taxon>Sedentaria</taxon>
        <taxon>Scolecida</taxon>
        <taxon>Capitellidae</taxon>
        <taxon>Capitella</taxon>
    </lineage>
</organism>
<dbReference type="PROSITE" id="PS50041">
    <property type="entry name" value="C_TYPE_LECTIN_2"/>
    <property type="match status" value="1"/>
</dbReference>
<name>R7U6P1_CAPTE</name>
<dbReference type="EnsemblMetazoa" id="CapteT203186">
    <property type="protein sequence ID" value="CapteP203186"/>
    <property type="gene ID" value="CapteG203186"/>
</dbReference>
<reference evidence="4 6" key="2">
    <citation type="journal article" date="2013" name="Nature">
        <title>Insights into bilaterian evolution from three spiralian genomes.</title>
        <authorList>
            <person name="Simakov O."/>
            <person name="Marletaz F."/>
            <person name="Cho S.J."/>
            <person name="Edsinger-Gonzales E."/>
            <person name="Havlak P."/>
            <person name="Hellsten U."/>
            <person name="Kuo D.H."/>
            <person name="Larsson T."/>
            <person name="Lv J."/>
            <person name="Arendt D."/>
            <person name="Savage R."/>
            <person name="Osoegawa K."/>
            <person name="de Jong P."/>
            <person name="Grimwood J."/>
            <person name="Chapman J.A."/>
            <person name="Shapiro H."/>
            <person name="Aerts A."/>
            <person name="Otillar R.P."/>
            <person name="Terry A.Y."/>
            <person name="Boore J.L."/>
            <person name="Grigoriev I.V."/>
            <person name="Lindberg D.R."/>
            <person name="Seaver E.C."/>
            <person name="Weisblat D.A."/>
            <person name="Putnam N.H."/>
            <person name="Rokhsar D.S."/>
        </authorList>
    </citation>
    <scope>NUCLEOTIDE SEQUENCE</scope>
    <source>
        <strain evidence="4 6">I ESC-2004</strain>
    </source>
</reference>
<dbReference type="PANTHER" id="PTHR22801:SF63">
    <property type="entry name" value="C-TYPE LECTIN DOMAIN-CONTAINING PROTEIN"/>
    <property type="match status" value="1"/>
</dbReference>
<dbReference type="InterPro" id="IPR016186">
    <property type="entry name" value="C-type_lectin-like/link_sf"/>
</dbReference>
<dbReference type="EMBL" id="AMQN01009122">
    <property type="status" value="NOT_ANNOTATED_CDS"/>
    <property type="molecule type" value="Genomic_DNA"/>
</dbReference>
<sequence length="1054" mass="118448">MKMGGALCLSVACMVALLGSHCTEAYLTCPQAGYNLYGRKCYKSVYDTSGVNAYKANTACKNDGGVLAGMANYQESLAVLTSLVTQIGWKLTSYDRVWIGLNDMWQEGTYKWRDKTLLNETVNIFASGQGTKAPAGTTGGKDCSQLEKKQVWDHRSCTDTSTKGYICEMEPEGEWEDVIECSYGGGSSIISGGKCMFLVKGAGNYFKSTLNCRSAHPQADLTKVDSWEDFNAVINLMNENSIGTTGTVWLGATRMFPIGGWVNMDGTAVQKGWYDGNHFLCTIILGLQSTNTYVIASRTNWLMKLWSYALVAGAICSYDLAYTGKPTDTLMASIIGKEFYDGEPVDSLEGQSMQTCVDHCCALGSNQCKGVNYNMEHRECWVVTTDDYGSFTDTTDTTQGVVHFSRFTAPYCTPNFDDNFRFSILENTERRIETESPDVEALTADDTGKESCKSKCKQNAACGAATFYANGTCAIYEDDFDRLNGGTESPYRYKSGATTFRRNGCRVCATTQCPDGFRPIGDYCYKVVAQAGANRFDGAAGCSADTASAVLAKIREPLSSYVPLWAVSLAKHATTNSVSASLIYKDAGLTSGTDVVWISLTDAQMEGTWRWNDGSVYYGYTANYKSYMVTSGTVLSPTWGAGYAAKGYMCEKNYELSSRRHLHIWTTDFHIATIQDIRHLLEPIGVTFFDQSLTPRCKLFNSCAYNLTILNRKNGIHLNHSLIPQFYDRYKDDWQMQQVDAFVCYHPTSLCELYMPFNRSIIVVASTRYELGRQDRDTWTKWNENLQKLSQHPKNIIAANNLYDSNYIEYFTGIKAKLIPSICDYTNVTYNPSINTFLLFAGRTANAVRFQFFSELFNETCAIQNCSELSLVHFRTLPVPYKYGDIARHKGFVLIPYQVSTMSLFEHYRMNVPIFAPSVELLIEWHQKHNILREKTWNGVTNRTIVSQGSHISAHDSQKHLPDPNNDTDPESLKYWIPFSDFYQWPHVIIFNTLDELIIKMRTTDLNTVSQLMKQHNLQEKERVMNIWKKVLLQVSKYSDSHCTATRAEEETLQ</sequence>
<dbReference type="PROSITE" id="PS50948">
    <property type="entry name" value="PAN"/>
    <property type="match status" value="1"/>
</dbReference>
<evidence type="ECO:0000313" key="6">
    <source>
        <dbReference type="Proteomes" id="UP000014760"/>
    </source>
</evidence>
<dbReference type="SUPFAM" id="SSF56436">
    <property type="entry name" value="C-type lectin-like"/>
    <property type="match status" value="3"/>
</dbReference>
<dbReference type="InterPro" id="IPR001304">
    <property type="entry name" value="C-type_lectin-like"/>
</dbReference>
<protein>
    <recommendedName>
        <fullName evidence="7">C-type lectin domain-containing protein</fullName>
    </recommendedName>
</protein>
<keyword evidence="1" id="KW-0732">Signal</keyword>
<dbReference type="InterPro" id="IPR016187">
    <property type="entry name" value="CTDL_fold"/>
</dbReference>
<dbReference type="Proteomes" id="UP000014760">
    <property type="component" value="Unassembled WGS sequence"/>
</dbReference>
<evidence type="ECO:0000313" key="5">
    <source>
        <dbReference type="EnsemblMetazoa" id="CapteP203186"/>
    </source>
</evidence>
<accession>R7U6P1</accession>
<dbReference type="Gene3D" id="3.10.100.10">
    <property type="entry name" value="Mannose-Binding Protein A, subunit A"/>
    <property type="match status" value="3"/>
</dbReference>
<evidence type="ECO:0000259" key="3">
    <source>
        <dbReference type="PROSITE" id="PS50948"/>
    </source>
</evidence>
<dbReference type="OrthoDB" id="419709at2759"/>
<feature type="chain" id="PRO_5008787686" description="C-type lectin domain-containing protein" evidence="1">
    <location>
        <begin position="26"/>
        <end position="1054"/>
    </location>
</feature>
<dbReference type="Pfam" id="PF00059">
    <property type="entry name" value="Lectin_C"/>
    <property type="match status" value="1"/>
</dbReference>
<keyword evidence="6" id="KW-1185">Reference proteome</keyword>